<organism evidence="2 3">
    <name type="scientific">Asterophora parasitica</name>
    <dbReference type="NCBI Taxonomy" id="117018"/>
    <lineage>
        <taxon>Eukaryota</taxon>
        <taxon>Fungi</taxon>
        <taxon>Dikarya</taxon>
        <taxon>Basidiomycota</taxon>
        <taxon>Agaricomycotina</taxon>
        <taxon>Agaricomycetes</taxon>
        <taxon>Agaricomycetidae</taxon>
        <taxon>Agaricales</taxon>
        <taxon>Tricholomatineae</taxon>
        <taxon>Lyophyllaceae</taxon>
        <taxon>Asterophora</taxon>
    </lineage>
</organism>
<evidence type="ECO:0000256" key="1">
    <source>
        <dbReference type="SAM" id="Phobius"/>
    </source>
</evidence>
<keyword evidence="1" id="KW-1133">Transmembrane helix</keyword>
<dbReference type="Gene3D" id="1.10.510.10">
    <property type="entry name" value="Transferase(Phosphotransferase) domain 1"/>
    <property type="match status" value="1"/>
</dbReference>
<comment type="caution">
    <text evidence="2">The sequence shown here is derived from an EMBL/GenBank/DDBJ whole genome shotgun (WGS) entry which is preliminary data.</text>
</comment>
<feature type="transmembrane region" description="Helical" evidence="1">
    <location>
        <begin position="12"/>
        <end position="29"/>
    </location>
</feature>
<evidence type="ECO:0000313" key="3">
    <source>
        <dbReference type="Proteomes" id="UP000775547"/>
    </source>
</evidence>
<keyword evidence="1" id="KW-0472">Membrane</keyword>
<dbReference type="OrthoDB" id="5579860at2759"/>
<accession>A0A9P7FXF7</accession>
<feature type="transmembrane region" description="Helical" evidence="1">
    <location>
        <begin position="50"/>
        <end position="68"/>
    </location>
</feature>
<gene>
    <name evidence="2" type="ORF">DXG03_001033</name>
</gene>
<keyword evidence="1" id="KW-0812">Transmembrane</keyword>
<reference evidence="2" key="2">
    <citation type="submission" date="2021-10" db="EMBL/GenBank/DDBJ databases">
        <title>Phylogenomics reveals ancestral predisposition of the termite-cultivated fungus Termitomyces towards a domesticated lifestyle.</title>
        <authorList>
            <person name="Auxier B."/>
            <person name="Grum-Grzhimaylo A."/>
            <person name="Cardenas M.E."/>
            <person name="Lodge J.D."/>
            <person name="Laessoe T."/>
            <person name="Pedersen O."/>
            <person name="Smith M.E."/>
            <person name="Kuyper T.W."/>
            <person name="Franco-Molano E.A."/>
            <person name="Baroni T.J."/>
            <person name="Aanen D.K."/>
        </authorList>
    </citation>
    <scope>NUCLEOTIDE SEQUENCE</scope>
    <source>
        <strain evidence="2">AP01</strain>
        <tissue evidence="2">Mycelium</tissue>
    </source>
</reference>
<evidence type="ECO:0000313" key="2">
    <source>
        <dbReference type="EMBL" id="KAG5640119.1"/>
    </source>
</evidence>
<name>A0A9P7FXF7_9AGAR</name>
<feature type="non-terminal residue" evidence="2">
    <location>
        <position position="259"/>
    </location>
</feature>
<proteinExistence type="predicted"/>
<dbReference type="AlphaFoldDB" id="A0A9P7FXF7"/>
<dbReference type="Proteomes" id="UP000775547">
    <property type="component" value="Unassembled WGS sequence"/>
</dbReference>
<dbReference type="EMBL" id="JABCKV010001173">
    <property type="protein sequence ID" value="KAG5640119.1"/>
    <property type="molecule type" value="Genomic_DNA"/>
</dbReference>
<protein>
    <submittedName>
        <fullName evidence="2">Uncharacterized protein</fullName>
    </submittedName>
</protein>
<keyword evidence="3" id="KW-1185">Reference proteome</keyword>
<reference evidence="2" key="1">
    <citation type="submission" date="2020-07" db="EMBL/GenBank/DDBJ databases">
        <authorList>
            <person name="Nieuwenhuis M."/>
            <person name="Van De Peppel L.J.J."/>
        </authorList>
    </citation>
    <scope>NUCLEOTIDE SEQUENCE</scope>
    <source>
        <strain evidence="2">AP01</strain>
        <tissue evidence="2">Mycelium</tissue>
    </source>
</reference>
<sequence length="259" mass="28541">LSYRDDLESFVYIVLFLLGGSLAWTSNTKHHGTTFGRLRKVHKRKKRYDGARLALGLLAEFALLVEHARSLSAEELPDYDEWRLKFKHCARYSMEKGAVVQEMAPSPTALNTPPQPGTPPVKVSQVVLAQLLPAITITTYSAIAGHEQSYIHDLSLASPKWFFPRRSRSASNGTRECGCTAVAIGQWRQGATPGESDNLIKSVPIAGPTRGGATPPPVSISVAPEWPLEHSYCYAVKRTTLFYCLPSQVYHPYVFGSGP</sequence>